<dbReference type="SUPFAM" id="SSF49299">
    <property type="entry name" value="PKD domain"/>
    <property type="match status" value="1"/>
</dbReference>
<evidence type="ECO:0000313" key="3">
    <source>
        <dbReference type="EMBL" id="AKP52882.1"/>
    </source>
</evidence>
<dbReference type="Gene3D" id="2.60.40.10">
    <property type="entry name" value="Immunoglobulins"/>
    <property type="match status" value="1"/>
</dbReference>
<sequence>MSKLKICLFTILAVFCASSVKSQNESPNETSENEILFKIFQFPNDQMPRIDGKSDDWEIVPNSYVYGNEMLKDTEDGLGNAIDHTNDLDVSVKVGWVEGLNRLYFLYEATDDFWDFGRFSNKGYLNDIFEIVVDGDLSGGPFIYNPVYTKEDLNWDSQKDTYLENHFTFSGVHAQNYHIYTPPVNNAWVLIWGNQHWIGDFPQSNYAYDYNFEPGEEGKLVLEFWVTPYDYAPFEGPQKAIESELNQGESIGLSWSILDFDGGEREGHFNLSHDTRMVKDASYLRKFKLMPIESELKDLIKADWSFEVIDMENMRVSFRDESQGEILKWEWDFGDGNYSNQQNPIHQFKEKGIHKVVTLTVEGPAGKSKHTKYWEVMIR</sequence>
<name>A0A0H4PWY4_9BACT</name>
<dbReference type="CDD" id="cd00146">
    <property type="entry name" value="PKD"/>
    <property type="match status" value="1"/>
</dbReference>
<dbReference type="InterPro" id="IPR022409">
    <property type="entry name" value="PKD/Chitinase_dom"/>
</dbReference>
<dbReference type="KEGG" id="camu:CA2015_3499"/>
<feature type="signal peptide" evidence="1">
    <location>
        <begin position="1"/>
        <end position="22"/>
    </location>
</feature>
<dbReference type="SMART" id="SM00089">
    <property type="entry name" value="PKD"/>
    <property type="match status" value="1"/>
</dbReference>
<dbReference type="PROSITE" id="PS50093">
    <property type="entry name" value="PKD"/>
    <property type="match status" value="1"/>
</dbReference>
<dbReference type="Proteomes" id="UP000036520">
    <property type="component" value="Chromosome"/>
</dbReference>
<dbReference type="STRING" id="320787.CA2015_3499"/>
<evidence type="ECO:0000259" key="2">
    <source>
        <dbReference type="PROSITE" id="PS50093"/>
    </source>
</evidence>
<protein>
    <submittedName>
        <fullName evidence="3">PKD domain containing protein</fullName>
    </submittedName>
</protein>
<organism evidence="3 4">
    <name type="scientific">Cyclobacterium amurskyense</name>
    <dbReference type="NCBI Taxonomy" id="320787"/>
    <lineage>
        <taxon>Bacteria</taxon>
        <taxon>Pseudomonadati</taxon>
        <taxon>Bacteroidota</taxon>
        <taxon>Cytophagia</taxon>
        <taxon>Cytophagales</taxon>
        <taxon>Cyclobacteriaceae</taxon>
        <taxon>Cyclobacterium</taxon>
    </lineage>
</organism>
<keyword evidence="4" id="KW-1185">Reference proteome</keyword>
<dbReference type="EMBL" id="CP012040">
    <property type="protein sequence ID" value="AKP52882.1"/>
    <property type="molecule type" value="Genomic_DNA"/>
</dbReference>
<reference evidence="3 4" key="1">
    <citation type="submission" date="2015-07" db="EMBL/GenBank/DDBJ databases">
        <authorList>
            <person name="Kim K.M."/>
        </authorList>
    </citation>
    <scope>NUCLEOTIDE SEQUENCE [LARGE SCALE GENOMIC DNA]</scope>
    <source>
        <strain evidence="3 4">KCTC 12363</strain>
    </source>
</reference>
<evidence type="ECO:0000313" key="4">
    <source>
        <dbReference type="Proteomes" id="UP000036520"/>
    </source>
</evidence>
<dbReference type="OrthoDB" id="7443339at2"/>
<feature type="domain" description="PKD" evidence="2">
    <location>
        <begin position="313"/>
        <end position="356"/>
    </location>
</feature>
<dbReference type="InterPro" id="IPR013783">
    <property type="entry name" value="Ig-like_fold"/>
</dbReference>
<dbReference type="RefSeq" id="WP_084011857.1">
    <property type="nucleotide sequence ID" value="NZ_CP012040.1"/>
</dbReference>
<evidence type="ECO:0000256" key="1">
    <source>
        <dbReference type="SAM" id="SignalP"/>
    </source>
</evidence>
<accession>A0A0H4PWY4</accession>
<proteinExistence type="predicted"/>
<dbReference type="Pfam" id="PF18911">
    <property type="entry name" value="PKD_4"/>
    <property type="match status" value="1"/>
</dbReference>
<feature type="chain" id="PRO_5005208283" evidence="1">
    <location>
        <begin position="23"/>
        <end position="379"/>
    </location>
</feature>
<keyword evidence="1" id="KW-0732">Signal</keyword>
<gene>
    <name evidence="3" type="ORF">CA2015_3499</name>
</gene>
<dbReference type="InterPro" id="IPR000601">
    <property type="entry name" value="PKD_dom"/>
</dbReference>
<dbReference type="AlphaFoldDB" id="A0A0H4PWY4"/>
<dbReference type="InterPro" id="IPR035986">
    <property type="entry name" value="PKD_dom_sf"/>
</dbReference>